<protein>
    <submittedName>
        <fullName evidence="1">Uncharacterized protein</fullName>
    </submittedName>
</protein>
<accession>A0ABM7ZV84</accession>
<sequence>MEAANSPFTEGGQLTPEAIAGSRLAMAGTKMGNKELQARFRERGGVSQWDKYSTETNHSPYGDYQVHYYMNRVTGEVIYDYDNKVGMNRRGSAK</sequence>
<dbReference type="Proteomes" id="UP001059597">
    <property type="component" value="Chromosome"/>
</dbReference>
<proteinExistence type="predicted"/>
<keyword evidence="2" id="KW-1185">Reference proteome</keyword>
<evidence type="ECO:0000313" key="1">
    <source>
        <dbReference type="EMBL" id="BDM70256.1"/>
    </source>
</evidence>
<reference evidence="1" key="1">
    <citation type="submission" date="2022-06" db="EMBL/GenBank/DDBJ databases">
        <title>Complete genome sequence of Streptomyces nigrescens HEK616.</title>
        <authorList>
            <person name="Asamizu S."/>
            <person name="Onaka H."/>
        </authorList>
    </citation>
    <scope>NUCLEOTIDE SEQUENCE</scope>
    <source>
        <strain evidence="1">HEK616</strain>
    </source>
</reference>
<organism evidence="1 2">
    <name type="scientific">Streptomyces nigrescens</name>
    <dbReference type="NCBI Taxonomy" id="1920"/>
    <lineage>
        <taxon>Bacteria</taxon>
        <taxon>Bacillati</taxon>
        <taxon>Actinomycetota</taxon>
        <taxon>Actinomycetes</taxon>
        <taxon>Kitasatosporales</taxon>
        <taxon>Streptomycetaceae</taxon>
        <taxon>Streptomyces</taxon>
    </lineage>
</organism>
<gene>
    <name evidence="1" type="ORF">HEK616_37430</name>
</gene>
<dbReference type="EMBL" id="AP026073">
    <property type="protein sequence ID" value="BDM70256.1"/>
    <property type="molecule type" value="Genomic_DNA"/>
</dbReference>
<evidence type="ECO:0000313" key="2">
    <source>
        <dbReference type="Proteomes" id="UP001059597"/>
    </source>
</evidence>
<name>A0ABM7ZV84_STRNI</name>